<accession>A0AAJ6BMT0</accession>
<dbReference type="EMBL" id="CP119316">
    <property type="protein sequence ID" value="WEK46357.1"/>
    <property type="molecule type" value="Genomic_DNA"/>
</dbReference>
<dbReference type="Pfam" id="PF05962">
    <property type="entry name" value="HutD"/>
    <property type="match status" value="1"/>
</dbReference>
<gene>
    <name evidence="1" type="ORF">P0Y56_15285</name>
</gene>
<name>A0AAJ6BMT0_9SPHN</name>
<protein>
    <submittedName>
        <fullName evidence="1">HutD family protein</fullName>
    </submittedName>
</protein>
<dbReference type="InterPro" id="IPR014710">
    <property type="entry name" value="RmlC-like_jellyroll"/>
</dbReference>
<proteinExistence type="predicted"/>
<dbReference type="Gene3D" id="2.60.120.10">
    <property type="entry name" value="Jelly Rolls"/>
    <property type="match status" value="1"/>
</dbReference>
<dbReference type="PANTHER" id="PTHR37943">
    <property type="entry name" value="PROTEIN VES"/>
    <property type="match status" value="1"/>
</dbReference>
<dbReference type="InterPro" id="IPR010282">
    <property type="entry name" value="Uncharacterised_HutD/Ves"/>
</dbReference>
<evidence type="ECO:0000313" key="2">
    <source>
        <dbReference type="Proteomes" id="UP001218362"/>
    </source>
</evidence>
<dbReference type="InterPro" id="IPR011051">
    <property type="entry name" value="RmlC_Cupin_sf"/>
</dbReference>
<dbReference type="AlphaFoldDB" id="A0AAJ6BMT0"/>
<dbReference type="PANTHER" id="PTHR37943:SF1">
    <property type="entry name" value="PROTEIN VES"/>
    <property type="match status" value="1"/>
</dbReference>
<dbReference type="KEGG" id="acob:P0Y56_15285"/>
<evidence type="ECO:0000313" key="1">
    <source>
        <dbReference type="EMBL" id="WEK46357.1"/>
    </source>
</evidence>
<sequence length="199" mass="21122">MLAAAGRGIQPWKNGGGVTSEIAVLPGEAPGADFEWRLSMAKVAEPAVFSHFAGIDRTLAVVSGRLALELEHETRRIELSPDSVPIGFGGEALVVGTPIGGPVVDLNLMTRRGHWSGSIERIASAEGTLPTSSQNAILLFTGAARLRWRGEEFALQPLDAVHIQDGADNSLNLETTAPAYLVKLFRGRFQGKCPVTRAG</sequence>
<dbReference type="SUPFAM" id="SSF51182">
    <property type="entry name" value="RmlC-like cupins"/>
    <property type="match status" value="1"/>
</dbReference>
<organism evidence="1 2">
    <name type="scientific">Candidatus Andeanibacterium colombiense</name>
    <dbReference type="NCBI Taxonomy" id="3121345"/>
    <lineage>
        <taxon>Bacteria</taxon>
        <taxon>Pseudomonadati</taxon>
        <taxon>Pseudomonadota</taxon>
        <taxon>Alphaproteobacteria</taxon>
        <taxon>Sphingomonadales</taxon>
        <taxon>Sphingomonadaceae</taxon>
        <taxon>Candidatus Andeanibacterium</taxon>
    </lineage>
</organism>
<dbReference type="CDD" id="cd20293">
    <property type="entry name" value="cupin_HutD_N"/>
    <property type="match status" value="1"/>
</dbReference>
<dbReference type="Proteomes" id="UP001218362">
    <property type="component" value="Chromosome"/>
</dbReference>
<reference evidence="1" key="1">
    <citation type="submission" date="2023-03" db="EMBL/GenBank/DDBJ databases">
        <title>Andean soil-derived lignocellulolytic bacterial consortium as a source of novel taxa and putative plastic-active enzymes.</title>
        <authorList>
            <person name="Diaz-Garcia L."/>
            <person name="Chuvochina M."/>
            <person name="Feuerriegel G."/>
            <person name="Bunk B."/>
            <person name="Sproer C."/>
            <person name="Streit W.R."/>
            <person name="Rodriguez L.M."/>
            <person name="Overmann J."/>
            <person name="Jimenez D.J."/>
        </authorList>
    </citation>
    <scope>NUCLEOTIDE SEQUENCE</scope>
    <source>
        <strain evidence="1">MAG 26</strain>
    </source>
</reference>